<dbReference type="PANTHER" id="PTHR48009:SF4">
    <property type="entry name" value="LEUCINE-RICH REPEAT (LRR) FAMILY PROTEIN"/>
    <property type="match status" value="1"/>
</dbReference>
<evidence type="ECO:0000256" key="2">
    <source>
        <dbReference type="ARBA" id="ARBA00022737"/>
    </source>
</evidence>
<sequence>MSVATLNSLKKQWKNVPSSWKNSDPCGAGWVGIVCNNDRVTNLTLFNMNIQGTLSEKIGNLTQLQILDLSSNMKLGGTLPRTLGNLIHLTSLRLVNCSFSSAIPDVIGNLANLTYLALNVNEFTGRLPPSLGKLSKLTWLDLADNQLSGPLPISTKDGWGLDQLLKAQHFHLNKNNFTGEIPDIFSANMSLRHILLDRNQLVGPIPESIGLVQTLEVICLDNNHLNGSVPSISNLQKLYLLKLAHNSLTGLLPNLTAQSALEFLDLSNNQFERSEAPAWLSNLTHLRTLAIESGQLYGQIPQELFSFAHLQEVKLKNNSLNGTFNMGNNAKNLSLVNLEFNNITSVTLSSSYNNNLMLMGNPVCSNPHLKTTFYCLDVLQNPAMESLNTSNCSHPFNMFLVFRAPFFSDPYGHIRILEENLTSTVKPCTPSNLYIQNYYFDDNSYLWVQINICPIGQSYFKQSEVIKCFNLNSQNYSAPMEYGPYYSTAEPYHTSSRGIHILYILEQLCSNWLE</sequence>
<dbReference type="FunFam" id="3.80.10.10:FF:000542">
    <property type="entry name" value="Leucine-rich repeat protein kinase family protein"/>
    <property type="match status" value="1"/>
</dbReference>
<dbReference type="AlphaFoldDB" id="A0A833VK49"/>
<comment type="caution">
    <text evidence="4">The sequence shown here is derived from an EMBL/GenBank/DDBJ whole genome shotgun (WGS) entry which is preliminary data.</text>
</comment>
<keyword evidence="4" id="KW-0675">Receptor</keyword>
<evidence type="ECO:0000256" key="1">
    <source>
        <dbReference type="ARBA" id="ARBA00022614"/>
    </source>
</evidence>
<dbReference type="Pfam" id="PF00560">
    <property type="entry name" value="LRR_1"/>
    <property type="match status" value="2"/>
</dbReference>
<organism evidence="4 5">
    <name type="scientific">Carex littledalei</name>
    <dbReference type="NCBI Taxonomy" id="544730"/>
    <lineage>
        <taxon>Eukaryota</taxon>
        <taxon>Viridiplantae</taxon>
        <taxon>Streptophyta</taxon>
        <taxon>Embryophyta</taxon>
        <taxon>Tracheophyta</taxon>
        <taxon>Spermatophyta</taxon>
        <taxon>Magnoliopsida</taxon>
        <taxon>Liliopsida</taxon>
        <taxon>Poales</taxon>
        <taxon>Cyperaceae</taxon>
        <taxon>Cyperoideae</taxon>
        <taxon>Cariceae</taxon>
        <taxon>Carex</taxon>
        <taxon>Carex subgen. Euthyceras</taxon>
    </lineage>
</organism>
<dbReference type="InterPro" id="IPR013210">
    <property type="entry name" value="LRR_N_plant-typ"/>
</dbReference>
<dbReference type="GO" id="GO:0016301">
    <property type="term" value="F:kinase activity"/>
    <property type="evidence" value="ECO:0007669"/>
    <property type="project" value="UniProtKB-KW"/>
</dbReference>
<dbReference type="Gene3D" id="3.80.10.10">
    <property type="entry name" value="Ribonuclease Inhibitor"/>
    <property type="match status" value="3"/>
</dbReference>
<gene>
    <name evidence="4" type="ORF">FCM35_KLT09700</name>
</gene>
<keyword evidence="5" id="KW-1185">Reference proteome</keyword>
<dbReference type="Proteomes" id="UP000623129">
    <property type="component" value="Unassembled WGS sequence"/>
</dbReference>
<keyword evidence="1" id="KW-0433">Leucine-rich repeat</keyword>
<proteinExistence type="predicted"/>
<dbReference type="Pfam" id="PF13855">
    <property type="entry name" value="LRR_8"/>
    <property type="match status" value="1"/>
</dbReference>
<evidence type="ECO:0000313" key="5">
    <source>
        <dbReference type="Proteomes" id="UP000623129"/>
    </source>
</evidence>
<dbReference type="PANTHER" id="PTHR48009">
    <property type="entry name" value="LEUCINE-RICH REPEAT (LRR) FAMILY PROTEIN"/>
    <property type="match status" value="1"/>
</dbReference>
<reference evidence="4" key="1">
    <citation type="submission" date="2020-01" db="EMBL/GenBank/DDBJ databases">
        <title>Genome sequence of Kobresia littledalei, the first chromosome-level genome in the family Cyperaceae.</title>
        <authorList>
            <person name="Qu G."/>
        </authorList>
    </citation>
    <scope>NUCLEOTIDE SEQUENCE</scope>
    <source>
        <strain evidence="4">C.B.Clarke</strain>
        <tissue evidence="4">Leaf</tissue>
    </source>
</reference>
<evidence type="ECO:0000313" key="4">
    <source>
        <dbReference type="EMBL" id="KAF3340856.1"/>
    </source>
</evidence>
<evidence type="ECO:0000259" key="3">
    <source>
        <dbReference type="Pfam" id="PF08263"/>
    </source>
</evidence>
<keyword evidence="4" id="KW-0808">Transferase</keyword>
<dbReference type="InterPro" id="IPR001611">
    <property type="entry name" value="Leu-rich_rpt"/>
</dbReference>
<dbReference type="EMBL" id="SWLB01000002">
    <property type="protein sequence ID" value="KAF3340856.1"/>
    <property type="molecule type" value="Genomic_DNA"/>
</dbReference>
<dbReference type="InterPro" id="IPR053213">
    <property type="entry name" value="RLP29"/>
</dbReference>
<dbReference type="Pfam" id="PF08263">
    <property type="entry name" value="LRRNT_2"/>
    <property type="match status" value="1"/>
</dbReference>
<protein>
    <submittedName>
        <fullName evidence="4">Putative leucine-rich repeat receptor-like protein kinase</fullName>
    </submittedName>
</protein>
<dbReference type="SUPFAM" id="SSF52058">
    <property type="entry name" value="L domain-like"/>
    <property type="match status" value="1"/>
</dbReference>
<name>A0A833VK49_9POAL</name>
<dbReference type="FunFam" id="3.80.10.10:FF:000363">
    <property type="entry name" value="Leucine-rich repeat family protein"/>
    <property type="match status" value="1"/>
</dbReference>
<dbReference type="OrthoDB" id="746038at2759"/>
<feature type="domain" description="Leucine-rich repeat-containing N-terminal plant-type" evidence="3">
    <location>
        <begin position="4"/>
        <end position="36"/>
    </location>
</feature>
<accession>A0A833VK49</accession>
<keyword evidence="2" id="KW-0677">Repeat</keyword>
<keyword evidence="4" id="KW-0418">Kinase</keyword>
<dbReference type="InterPro" id="IPR032675">
    <property type="entry name" value="LRR_dom_sf"/>
</dbReference>